<comment type="caution">
    <text evidence="1">The sequence shown here is derived from an EMBL/GenBank/DDBJ whole genome shotgun (WGS) entry which is preliminary data.</text>
</comment>
<gene>
    <name evidence="1" type="ORF">AA0521_1150</name>
</gene>
<dbReference type="Proteomes" id="UP001061452">
    <property type="component" value="Unassembled WGS sequence"/>
</dbReference>
<dbReference type="EMBL" id="BAQJ01000033">
    <property type="protein sequence ID" value="GBQ68084.1"/>
    <property type="molecule type" value="Genomic_DNA"/>
</dbReference>
<reference evidence="1" key="1">
    <citation type="submission" date="2013-04" db="EMBL/GenBank/DDBJ databases">
        <title>The genome sequencing project of 58 acetic acid bacteria.</title>
        <authorList>
            <person name="Okamoto-Kainuma A."/>
            <person name="Ishikawa M."/>
            <person name="Umino S."/>
            <person name="Koizumi Y."/>
            <person name="Shiwa Y."/>
            <person name="Yoshikawa H."/>
            <person name="Matsutani M."/>
            <person name="Matsushita K."/>
        </authorList>
    </citation>
    <scope>NUCLEOTIDE SEQUENCE</scope>
    <source>
        <strain evidence="1">NRIC 0521</strain>
    </source>
</reference>
<sequence length="196" mass="21304">MCSSENELIHDVRQVHLEELIMKNEEQFVMVPVRLSAEQSSLVGPMVAHDWGIIIQHAGTPIPPCADVETVGYVHGDYPKQGHRAVMCPPSMRDPISGRIEHFDTALVRRTDMEAQVAKVAAEKDAEIARLSDALNRMIGIAISRATVQTVEAVVSERTSMLRDAIVHAACDLADGVDVSTVCRNLRAALNKGSGA</sequence>
<dbReference type="RefSeq" id="WP_048883383.1">
    <property type="nucleotide sequence ID" value="NZ_BAQJ01000033.1"/>
</dbReference>
<name>A0ABQ0PGT2_9PROT</name>
<accession>A0ABQ0PGT2</accession>
<protein>
    <recommendedName>
        <fullName evidence="3">ANTAR domain-containing protein</fullName>
    </recommendedName>
</protein>
<evidence type="ECO:0000313" key="2">
    <source>
        <dbReference type="Proteomes" id="UP001061452"/>
    </source>
</evidence>
<organism evidence="1 2">
    <name type="scientific">Komagataeibacter intermedius NRIC 0521</name>
    <dbReference type="NCBI Taxonomy" id="1307934"/>
    <lineage>
        <taxon>Bacteria</taxon>
        <taxon>Pseudomonadati</taxon>
        <taxon>Pseudomonadota</taxon>
        <taxon>Alphaproteobacteria</taxon>
        <taxon>Acetobacterales</taxon>
        <taxon>Acetobacteraceae</taxon>
        <taxon>Komagataeibacter</taxon>
    </lineage>
</organism>
<evidence type="ECO:0000313" key="1">
    <source>
        <dbReference type="EMBL" id="GBQ68084.1"/>
    </source>
</evidence>
<proteinExistence type="predicted"/>
<keyword evidence="2" id="KW-1185">Reference proteome</keyword>
<evidence type="ECO:0008006" key="3">
    <source>
        <dbReference type="Google" id="ProtNLM"/>
    </source>
</evidence>